<dbReference type="InterPro" id="IPR002104">
    <property type="entry name" value="Integrase_catalytic"/>
</dbReference>
<keyword evidence="1" id="KW-0229">DNA integration</keyword>
<accession>A0A931GA76</accession>
<dbReference type="InterPro" id="IPR044068">
    <property type="entry name" value="CB"/>
</dbReference>
<sequence>MTSLAPLLQAFFTDRLVTQRQASANTIASYRDTFTLLLGHVCAQTGKKPSAIEISDLDVDTITGFLHYLEEIRGNSARTRNARLAAIHSLFGYAALRHHEHAEVIQRVLAIPAARMHRNIVTWLDPSEADALLGACDQDTRTGRRDHAMFTLAIQTGLRISEIIGLSLGDVHTGVGAHVHCLGKGRKERRTPLLPATVAILNGWIFEHSGPADAALFTTSTGRRLSRDAIEHRIHHTITTAASSCPSLVGRHVTMHTLRHTAAMRLLHAGVDTTVIALWLGHEQIATTNIYLHADMTLKEAAIAKVTPSGVTAPGRYQPTDTVLAFLAAL</sequence>
<dbReference type="InterPro" id="IPR050090">
    <property type="entry name" value="Tyrosine_recombinase_XerCD"/>
</dbReference>
<evidence type="ECO:0000256" key="2">
    <source>
        <dbReference type="ARBA" id="ARBA00023125"/>
    </source>
</evidence>
<evidence type="ECO:0000256" key="4">
    <source>
        <dbReference type="PROSITE-ProRule" id="PRU01248"/>
    </source>
</evidence>
<evidence type="ECO:0000256" key="1">
    <source>
        <dbReference type="ARBA" id="ARBA00022908"/>
    </source>
</evidence>
<feature type="domain" description="Tyr recombinase" evidence="5">
    <location>
        <begin position="119"/>
        <end position="304"/>
    </location>
</feature>
<dbReference type="PROSITE" id="PS51900">
    <property type="entry name" value="CB"/>
    <property type="match status" value="1"/>
</dbReference>
<dbReference type="SUPFAM" id="SSF56349">
    <property type="entry name" value="DNA breaking-rejoining enzymes"/>
    <property type="match status" value="1"/>
</dbReference>
<dbReference type="Gene3D" id="1.10.150.130">
    <property type="match status" value="1"/>
</dbReference>
<evidence type="ECO:0000259" key="5">
    <source>
        <dbReference type="PROSITE" id="PS51898"/>
    </source>
</evidence>
<dbReference type="GO" id="GO:0006310">
    <property type="term" value="P:DNA recombination"/>
    <property type="evidence" value="ECO:0007669"/>
    <property type="project" value="UniProtKB-KW"/>
</dbReference>
<evidence type="ECO:0000256" key="3">
    <source>
        <dbReference type="ARBA" id="ARBA00023172"/>
    </source>
</evidence>
<dbReference type="Proteomes" id="UP000655366">
    <property type="component" value="Unassembled WGS sequence"/>
</dbReference>
<keyword evidence="2 4" id="KW-0238">DNA-binding</keyword>
<dbReference type="InterPro" id="IPR011010">
    <property type="entry name" value="DNA_brk_join_enz"/>
</dbReference>
<dbReference type="GO" id="GO:0003677">
    <property type="term" value="F:DNA binding"/>
    <property type="evidence" value="ECO:0007669"/>
    <property type="project" value="UniProtKB-UniRule"/>
</dbReference>
<evidence type="ECO:0000259" key="6">
    <source>
        <dbReference type="PROSITE" id="PS51900"/>
    </source>
</evidence>
<dbReference type="GO" id="GO:0015074">
    <property type="term" value="P:DNA integration"/>
    <property type="evidence" value="ECO:0007669"/>
    <property type="project" value="UniProtKB-KW"/>
</dbReference>
<organism evidence="7 8">
    <name type="scientific">Arthrobacter terrae</name>
    <dbReference type="NCBI Taxonomy" id="2935737"/>
    <lineage>
        <taxon>Bacteria</taxon>
        <taxon>Bacillati</taxon>
        <taxon>Actinomycetota</taxon>
        <taxon>Actinomycetes</taxon>
        <taxon>Micrococcales</taxon>
        <taxon>Micrococcaceae</taxon>
        <taxon>Arthrobacter</taxon>
    </lineage>
</organism>
<keyword evidence="8" id="KW-1185">Reference proteome</keyword>
<dbReference type="Pfam" id="PF02899">
    <property type="entry name" value="Phage_int_SAM_1"/>
    <property type="match status" value="1"/>
</dbReference>
<keyword evidence="3" id="KW-0233">DNA recombination</keyword>
<name>A0A931GA76_9MICC</name>
<dbReference type="PROSITE" id="PS51898">
    <property type="entry name" value="TYR_RECOMBINASE"/>
    <property type="match status" value="1"/>
</dbReference>
<proteinExistence type="predicted"/>
<dbReference type="InterPro" id="IPR013762">
    <property type="entry name" value="Integrase-like_cat_sf"/>
</dbReference>
<feature type="domain" description="Core-binding (CB)" evidence="6">
    <location>
        <begin position="2"/>
        <end position="95"/>
    </location>
</feature>
<dbReference type="InterPro" id="IPR010998">
    <property type="entry name" value="Integrase_recombinase_N"/>
</dbReference>
<dbReference type="PANTHER" id="PTHR30349:SF81">
    <property type="entry name" value="TYROSINE RECOMBINASE XERC"/>
    <property type="match status" value="1"/>
</dbReference>
<evidence type="ECO:0000313" key="8">
    <source>
        <dbReference type="Proteomes" id="UP000655366"/>
    </source>
</evidence>
<dbReference type="InterPro" id="IPR004107">
    <property type="entry name" value="Integrase_SAM-like_N"/>
</dbReference>
<protein>
    <submittedName>
        <fullName evidence="7">Tyrosine-type recombinase/integrase</fullName>
    </submittedName>
</protein>
<dbReference type="Pfam" id="PF00589">
    <property type="entry name" value="Phage_integrase"/>
    <property type="match status" value="1"/>
</dbReference>
<dbReference type="EMBL" id="JADNYM010000040">
    <property type="protein sequence ID" value="MBG0741764.1"/>
    <property type="molecule type" value="Genomic_DNA"/>
</dbReference>
<dbReference type="AlphaFoldDB" id="A0A931GA76"/>
<gene>
    <name evidence="7" type="ORF">IV500_20615</name>
</gene>
<dbReference type="Gene3D" id="1.10.443.10">
    <property type="entry name" value="Intergrase catalytic core"/>
    <property type="match status" value="1"/>
</dbReference>
<dbReference type="RefSeq" id="WP_196398696.1">
    <property type="nucleotide sequence ID" value="NZ_JADNYM010000040.1"/>
</dbReference>
<evidence type="ECO:0000313" key="7">
    <source>
        <dbReference type="EMBL" id="MBG0741764.1"/>
    </source>
</evidence>
<comment type="caution">
    <text evidence="7">The sequence shown here is derived from an EMBL/GenBank/DDBJ whole genome shotgun (WGS) entry which is preliminary data.</text>
</comment>
<reference evidence="7 8" key="1">
    <citation type="submission" date="2020-11" db="EMBL/GenBank/DDBJ databases">
        <title>Arthrobacter antarcticus sp. nov., isolated from Antarctic Soil.</title>
        <authorList>
            <person name="Li J."/>
        </authorList>
    </citation>
    <scope>NUCLEOTIDE SEQUENCE [LARGE SCALE GENOMIC DNA]</scope>
    <source>
        <strain evidence="7 8">Z1-20</strain>
    </source>
</reference>
<dbReference type="PANTHER" id="PTHR30349">
    <property type="entry name" value="PHAGE INTEGRASE-RELATED"/>
    <property type="match status" value="1"/>
</dbReference>